<evidence type="ECO:0000256" key="6">
    <source>
        <dbReference type="ARBA" id="ARBA00024916"/>
    </source>
</evidence>
<evidence type="ECO:0000256" key="2">
    <source>
        <dbReference type="ARBA" id="ARBA00013729"/>
    </source>
</evidence>
<evidence type="ECO:0000256" key="9">
    <source>
        <dbReference type="RuleBase" id="RU000556"/>
    </source>
</evidence>
<dbReference type="SUPFAM" id="SSF46557">
    <property type="entry name" value="GreA transcript cleavage protein, N-terminal domain"/>
    <property type="match status" value="1"/>
</dbReference>
<proteinExistence type="inferred from homology"/>
<dbReference type="PROSITE" id="PS00830">
    <property type="entry name" value="GREAB_2"/>
    <property type="match status" value="1"/>
</dbReference>
<evidence type="ECO:0000313" key="12">
    <source>
        <dbReference type="EMBL" id="OHA64585.1"/>
    </source>
</evidence>
<name>A0A1G2QVE3_9BACT</name>
<dbReference type="Gene3D" id="1.10.287.180">
    <property type="entry name" value="Transcription elongation factor, GreA/GreB, N-terminal domain"/>
    <property type="match status" value="1"/>
</dbReference>
<evidence type="ECO:0000256" key="8">
    <source>
        <dbReference type="HAMAP-Rule" id="MF_00105"/>
    </source>
</evidence>
<dbReference type="InterPro" id="IPR028624">
    <property type="entry name" value="Tscrpt_elong_fac_GreA/B"/>
</dbReference>
<feature type="domain" description="Transcription elongation factor GreA/GreB N-terminal" evidence="11">
    <location>
        <begin position="5"/>
        <end position="73"/>
    </location>
</feature>
<organism evidence="12 13">
    <name type="scientific">Candidatus Wildermuthbacteria bacterium RIFCSPHIGHO2_01_FULL_48_27b</name>
    <dbReference type="NCBI Taxonomy" id="1802447"/>
    <lineage>
        <taxon>Bacteria</taxon>
        <taxon>Candidatus Wildermuthiibacteriota</taxon>
    </lineage>
</organism>
<dbReference type="GO" id="GO:0032784">
    <property type="term" value="P:regulation of DNA-templated transcription elongation"/>
    <property type="evidence" value="ECO:0007669"/>
    <property type="project" value="UniProtKB-UniRule"/>
</dbReference>
<evidence type="ECO:0000256" key="5">
    <source>
        <dbReference type="ARBA" id="ARBA00023163"/>
    </source>
</evidence>
<comment type="similarity">
    <text evidence="1 8 9">Belongs to the GreA/GreB family.</text>
</comment>
<reference evidence="12 13" key="1">
    <citation type="journal article" date="2016" name="Nat. Commun.">
        <title>Thousands of microbial genomes shed light on interconnected biogeochemical processes in an aquifer system.</title>
        <authorList>
            <person name="Anantharaman K."/>
            <person name="Brown C.T."/>
            <person name="Hug L.A."/>
            <person name="Sharon I."/>
            <person name="Castelle C.J."/>
            <person name="Probst A.J."/>
            <person name="Thomas B.C."/>
            <person name="Singh A."/>
            <person name="Wilkins M.J."/>
            <person name="Karaoz U."/>
            <person name="Brodie E.L."/>
            <person name="Williams K.H."/>
            <person name="Hubbard S.S."/>
            <person name="Banfield J.F."/>
        </authorList>
    </citation>
    <scope>NUCLEOTIDE SEQUENCE [LARGE SCALE GENOMIC DNA]</scope>
</reference>
<accession>A0A1G2QVE3</accession>
<dbReference type="PANTHER" id="PTHR30437">
    <property type="entry name" value="TRANSCRIPTION ELONGATION FACTOR GREA"/>
    <property type="match status" value="1"/>
</dbReference>
<dbReference type="Gene3D" id="3.10.50.30">
    <property type="entry name" value="Transcription elongation factor, GreA/GreB, C-terminal domain"/>
    <property type="match status" value="1"/>
</dbReference>
<dbReference type="InterPro" id="IPR036805">
    <property type="entry name" value="Tscrpt_elong_fac_GreA/B_N_sf"/>
</dbReference>
<keyword evidence="5 8" id="KW-0804">Transcription</keyword>
<dbReference type="SUPFAM" id="SSF54534">
    <property type="entry name" value="FKBP-like"/>
    <property type="match status" value="1"/>
</dbReference>
<dbReference type="NCBIfam" id="NF001263">
    <property type="entry name" value="PRK00226.1-4"/>
    <property type="match status" value="1"/>
</dbReference>
<dbReference type="Proteomes" id="UP000178170">
    <property type="component" value="Unassembled WGS sequence"/>
</dbReference>
<dbReference type="NCBIfam" id="TIGR01462">
    <property type="entry name" value="greA"/>
    <property type="match status" value="1"/>
</dbReference>
<dbReference type="EMBL" id="MHTS01000011">
    <property type="protein sequence ID" value="OHA64585.1"/>
    <property type="molecule type" value="Genomic_DNA"/>
</dbReference>
<dbReference type="PANTHER" id="PTHR30437:SF4">
    <property type="entry name" value="TRANSCRIPTION ELONGATION FACTOR GREA"/>
    <property type="match status" value="1"/>
</dbReference>
<dbReference type="GO" id="GO:0006354">
    <property type="term" value="P:DNA-templated transcription elongation"/>
    <property type="evidence" value="ECO:0007669"/>
    <property type="project" value="TreeGrafter"/>
</dbReference>
<evidence type="ECO:0000256" key="3">
    <source>
        <dbReference type="ARBA" id="ARBA00023015"/>
    </source>
</evidence>
<dbReference type="FunFam" id="1.10.287.180:FF:000001">
    <property type="entry name" value="Transcription elongation factor GreA"/>
    <property type="match status" value="1"/>
</dbReference>
<evidence type="ECO:0000259" key="11">
    <source>
        <dbReference type="Pfam" id="PF03449"/>
    </source>
</evidence>
<evidence type="ECO:0000256" key="4">
    <source>
        <dbReference type="ARBA" id="ARBA00023125"/>
    </source>
</evidence>
<evidence type="ECO:0000259" key="10">
    <source>
        <dbReference type="Pfam" id="PF01272"/>
    </source>
</evidence>
<dbReference type="AlphaFoldDB" id="A0A1G2QVE3"/>
<protein>
    <recommendedName>
        <fullName evidence="2 8">Transcription elongation factor GreA</fullName>
    </recommendedName>
    <alternativeName>
        <fullName evidence="7 8">Transcript cleavage factor GreA</fullName>
    </alternativeName>
</protein>
<dbReference type="PIRSF" id="PIRSF006092">
    <property type="entry name" value="GreA_GreB"/>
    <property type="match status" value="1"/>
</dbReference>
<dbReference type="Pfam" id="PF03449">
    <property type="entry name" value="GreA_GreB_N"/>
    <property type="match status" value="1"/>
</dbReference>
<comment type="caution">
    <text evidence="12">The sequence shown here is derived from an EMBL/GenBank/DDBJ whole genome shotgun (WGS) entry which is preliminary data.</text>
</comment>
<gene>
    <name evidence="8" type="primary">greA</name>
    <name evidence="12" type="ORF">A2843_02240</name>
</gene>
<feature type="domain" description="Transcription elongation factor GreA/GreB C-terminal" evidence="10">
    <location>
        <begin position="83"/>
        <end position="152"/>
    </location>
</feature>
<comment type="function">
    <text evidence="6 8 9">Necessary for efficient RNA polymerase transcription elongation past template-encoded arresting sites. The arresting sites in DNA have the property of trapping a certain fraction of elongating RNA polymerases that pass through, resulting in locked ternary complexes. Cleavage of the nascent transcript by cleavage factors such as GreA or GreB allows the resumption of elongation from the new 3'terminus. GreA releases sequences of 2 to 3 nucleotides.</text>
</comment>
<dbReference type="InterPro" id="IPR023459">
    <property type="entry name" value="Tscrpt_elong_fac_GreA/B_fam"/>
</dbReference>
<dbReference type="GO" id="GO:0070063">
    <property type="term" value="F:RNA polymerase binding"/>
    <property type="evidence" value="ECO:0007669"/>
    <property type="project" value="InterPro"/>
</dbReference>
<evidence type="ECO:0000256" key="1">
    <source>
        <dbReference type="ARBA" id="ARBA00008213"/>
    </source>
</evidence>
<evidence type="ECO:0000313" key="13">
    <source>
        <dbReference type="Proteomes" id="UP000178170"/>
    </source>
</evidence>
<keyword evidence="4 8" id="KW-0238">DNA-binding</keyword>
<dbReference type="InterPro" id="IPR001437">
    <property type="entry name" value="Tscrpt_elong_fac_GreA/B_C"/>
</dbReference>
<dbReference type="Pfam" id="PF01272">
    <property type="entry name" value="GreA_GreB"/>
    <property type="match status" value="1"/>
</dbReference>
<sequence>MSKFVTAEGLEKLKKELEYLKTTKQKELSERLRKAIAFGDLSENFDYHDAKEQQEMLQRRIAELEEEIHEAKVVDPPAGGGKSDKVQIGSTVMVGGFNPQIFKIVTASEADPLEGKISAESPIGSSLLGKKVGDVVQCETPDGNRECKIVKID</sequence>
<keyword evidence="3 8" id="KW-0805">Transcription regulation</keyword>
<dbReference type="InterPro" id="IPR022691">
    <property type="entry name" value="Tscrpt_elong_fac_GreA/B_N"/>
</dbReference>
<dbReference type="GO" id="GO:0003677">
    <property type="term" value="F:DNA binding"/>
    <property type="evidence" value="ECO:0007669"/>
    <property type="project" value="UniProtKB-UniRule"/>
</dbReference>
<keyword evidence="8" id="KW-0175">Coiled coil</keyword>
<feature type="coiled-coil region" evidence="8">
    <location>
        <begin position="10"/>
        <end position="74"/>
    </location>
</feature>
<evidence type="ECO:0000256" key="7">
    <source>
        <dbReference type="ARBA" id="ARBA00030776"/>
    </source>
</evidence>
<dbReference type="InterPro" id="IPR018151">
    <property type="entry name" value="TF_GreA/GreB_CS"/>
</dbReference>
<dbReference type="InterPro" id="IPR036953">
    <property type="entry name" value="GreA/GreB_C_sf"/>
</dbReference>
<dbReference type="InterPro" id="IPR006359">
    <property type="entry name" value="Tscrpt_elong_fac_GreA"/>
</dbReference>
<dbReference type="HAMAP" id="MF_00105">
    <property type="entry name" value="GreA_GreB"/>
    <property type="match status" value="1"/>
</dbReference>